<dbReference type="AlphaFoldDB" id="A0A9P6VVX2"/>
<organism evidence="2 3">
    <name type="scientific">Maudiozyma exigua</name>
    <name type="common">Yeast</name>
    <name type="synonym">Kazachstania exigua</name>
    <dbReference type="NCBI Taxonomy" id="34358"/>
    <lineage>
        <taxon>Eukaryota</taxon>
        <taxon>Fungi</taxon>
        <taxon>Dikarya</taxon>
        <taxon>Ascomycota</taxon>
        <taxon>Saccharomycotina</taxon>
        <taxon>Saccharomycetes</taxon>
        <taxon>Saccharomycetales</taxon>
        <taxon>Saccharomycetaceae</taxon>
        <taxon>Maudiozyma</taxon>
    </lineage>
</organism>
<protein>
    <submittedName>
        <fullName evidence="2">Uncharacterized protein</fullName>
    </submittedName>
</protein>
<feature type="compositionally biased region" description="Polar residues" evidence="1">
    <location>
        <begin position="18"/>
        <end position="32"/>
    </location>
</feature>
<feature type="region of interest" description="Disordered" evidence="1">
    <location>
        <begin position="18"/>
        <end position="43"/>
    </location>
</feature>
<name>A0A9P6VVX2_MAUEX</name>
<evidence type="ECO:0000256" key="1">
    <source>
        <dbReference type="SAM" id="MobiDB-lite"/>
    </source>
</evidence>
<feature type="non-terminal residue" evidence="2">
    <location>
        <position position="1"/>
    </location>
</feature>
<comment type="caution">
    <text evidence="2">The sequence shown here is derived from an EMBL/GenBank/DDBJ whole genome shotgun (WGS) entry which is preliminary data.</text>
</comment>
<sequence>TVGTDSSTTPEIIYHVETPNNSIPSESAAQNVSSTSAKKETTTSNISISTPEIIHFKTQTTTSIIYWSESYVTTYSTETQYIVQSGSTSIPNIVYHMKTPDVSAVSSSVKSSTVSTTTVTIKSELQKSSPSVSTQPTTTVSIITSTTKATTQLVQYPTSSISSVPYTPQSMKIFSDSANKFVSTPFNFVLLFSMIFLI</sequence>
<dbReference type="Proteomes" id="UP000750334">
    <property type="component" value="Unassembled WGS sequence"/>
</dbReference>
<dbReference type="EMBL" id="PUHR01000239">
    <property type="protein sequence ID" value="KAG0657283.1"/>
    <property type="molecule type" value="Genomic_DNA"/>
</dbReference>
<evidence type="ECO:0000313" key="2">
    <source>
        <dbReference type="EMBL" id="KAG0657283.1"/>
    </source>
</evidence>
<proteinExistence type="predicted"/>
<gene>
    <name evidence="2" type="ORF">C6P45_002463</name>
</gene>
<reference evidence="2 3" key="1">
    <citation type="submission" date="2020-11" db="EMBL/GenBank/DDBJ databases">
        <title>Kefir isolates.</title>
        <authorList>
            <person name="Marcisauskas S."/>
            <person name="Kim Y."/>
            <person name="Blasche S."/>
        </authorList>
    </citation>
    <scope>NUCLEOTIDE SEQUENCE [LARGE SCALE GENOMIC DNA]</scope>
    <source>
        <strain evidence="2 3">OG2</strain>
    </source>
</reference>
<accession>A0A9P6VVX2</accession>
<keyword evidence="3" id="KW-1185">Reference proteome</keyword>
<evidence type="ECO:0000313" key="3">
    <source>
        <dbReference type="Proteomes" id="UP000750334"/>
    </source>
</evidence>